<evidence type="ECO:0000256" key="1">
    <source>
        <dbReference type="SAM" id="SignalP"/>
    </source>
</evidence>
<name>A0A224XTL0_9HEMI</name>
<sequence>MILGQFLLTLLTNDANGSTSNDDPIMISKSASGKSFDIHSKNLLGRLSPKKTISGLITVLHKTQVGTPAASISCFNHSNEYVLLHFIQCEELNEPCASTSFSSLIPAFLSRPSTFCV</sequence>
<protein>
    <submittedName>
        <fullName evidence="2">Putative secreted protein</fullName>
    </submittedName>
</protein>
<accession>A0A224XTL0</accession>
<reference evidence="2" key="1">
    <citation type="journal article" date="2018" name="PLoS Negl. Trop. Dis.">
        <title>An insight into the salivary gland and fat body transcriptome of Panstrongylus lignarius (Hemiptera: Heteroptera), the main vector of Chagas disease in Peru.</title>
        <authorList>
            <person name="Nevoa J.C."/>
            <person name="Mendes M.T."/>
            <person name="da Silva M.V."/>
            <person name="Soares S.C."/>
            <person name="Oliveira C.J.F."/>
            <person name="Ribeiro J.M.C."/>
        </authorList>
    </citation>
    <scope>NUCLEOTIDE SEQUENCE</scope>
</reference>
<feature type="chain" id="PRO_5012285012" evidence="1">
    <location>
        <begin position="18"/>
        <end position="117"/>
    </location>
</feature>
<organism evidence="2">
    <name type="scientific">Panstrongylus lignarius</name>
    <dbReference type="NCBI Taxonomy" id="156445"/>
    <lineage>
        <taxon>Eukaryota</taxon>
        <taxon>Metazoa</taxon>
        <taxon>Ecdysozoa</taxon>
        <taxon>Arthropoda</taxon>
        <taxon>Hexapoda</taxon>
        <taxon>Insecta</taxon>
        <taxon>Pterygota</taxon>
        <taxon>Neoptera</taxon>
        <taxon>Paraneoptera</taxon>
        <taxon>Hemiptera</taxon>
        <taxon>Heteroptera</taxon>
        <taxon>Panheteroptera</taxon>
        <taxon>Cimicomorpha</taxon>
        <taxon>Reduviidae</taxon>
        <taxon>Triatominae</taxon>
        <taxon>Panstrongylus</taxon>
    </lineage>
</organism>
<feature type="signal peptide" evidence="1">
    <location>
        <begin position="1"/>
        <end position="17"/>
    </location>
</feature>
<evidence type="ECO:0000313" key="2">
    <source>
        <dbReference type="EMBL" id="JAW14474.1"/>
    </source>
</evidence>
<dbReference type="AlphaFoldDB" id="A0A224XTL0"/>
<dbReference type="EMBL" id="GFTR01001952">
    <property type="protein sequence ID" value="JAW14474.1"/>
    <property type="molecule type" value="Transcribed_RNA"/>
</dbReference>
<proteinExistence type="predicted"/>
<keyword evidence="1" id="KW-0732">Signal</keyword>